<feature type="signal peptide" evidence="1">
    <location>
        <begin position="1"/>
        <end position="21"/>
    </location>
</feature>
<dbReference type="RefSeq" id="WP_168219028.1">
    <property type="nucleotide sequence ID" value="NZ_CP042425.1"/>
</dbReference>
<evidence type="ECO:0000256" key="1">
    <source>
        <dbReference type="SAM" id="SignalP"/>
    </source>
</evidence>
<reference evidence="3" key="1">
    <citation type="submission" date="2019-08" db="EMBL/GenBank/DDBJ databases">
        <title>Limnoglobus roseus gen. nov., sp. nov., a novel freshwater planctomycete with a giant genome from the family Gemmataceae.</title>
        <authorList>
            <person name="Kulichevskaya I.S."/>
            <person name="Naumoff D.G."/>
            <person name="Miroshnikov K."/>
            <person name="Ivanova A."/>
            <person name="Philippov D.A."/>
            <person name="Hakobyan A."/>
            <person name="Rijpstra I.C."/>
            <person name="Sinninghe Damste J.S."/>
            <person name="Liesack W."/>
            <person name="Dedysh S.N."/>
        </authorList>
    </citation>
    <scope>NUCLEOTIDE SEQUENCE [LARGE SCALE GENOMIC DNA]</scope>
    <source>
        <strain evidence="3">PX52</strain>
    </source>
</reference>
<dbReference type="AlphaFoldDB" id="A0A5C1AF13"/>
<protein>
    <submittedName>
        <fullName evidence="2">Uncharacterized protein</fullName>
    </submittedName>
</protein>
<accession>A0A5C1AF13</accession>
<proteinExistence type="predicted"/>
<evidence type="ECO:0000313" key="3">
    <source>
        <dbReference type="Proteomes" id="UP000324974"/>
    </source>
</evidence>
<organism evidence="2 3">
    <name type="scientific">Limnoglobus roseus</name>
    <dbReference type="NCBI Taxonomy" id="2598579"/>
    <lineage>
        <taxon>Bacteria</taxon>
        <taxon>Pseudomonadati</taxon>
        <taxon>Planctomycetota</taxon>
        <taxon>Planctomycetia</taxon>
        <taxon>Gemmatales</taxon>
        <taxon>Gemmataceae</taxon>
        <taxon>Limnoglobus</taxon>
    </lineage>
</organism>
<evidence type="ECO:0000313" key="2">
    <source>
        <dbReference type="EMBL" id="QEL16312.1"/>
    </source>
</evidence>
<name>A0A5C1AF13_9BACT</name>
<dbReference type="KEGG" id="lrs:PX52LOC_03256"/>
<dbReference type="Proteomes" id="UP000324974">
    <property type="component" value="Chromosome"/>
</dbReference>
<sequence>MKTSIWAAGLVALFVATDSWAADKRRVLMECRGEYGGSVGRPSKIDGEAEGRVLALAAVNASIDGMANIEAFEQFSKADVKKTLSGKPGDLLKGTISFSTEDKKEELFKGNRRGLVVTVQEKGFKPGTFTHSSDYNKLTGVRKSKASGVLLYSFTVYAPEGYDPNGGAAAGNKDVKKEVRYTIRNDAGRAVRFDMQPSGKSYTLDAGRTFTGTSYEVNGKLPTITLGDSGRTYKLTAGNHKFWWMSGEKRVGFDRSTD</sequence>
<feature type="chain" id="PRO_5022905715" evidence="1">
    <location>
        <begin position="22"/>
        <end position="258"/>
    </location>
</feature>
<keyword evidence="1" id="KW-0732">Signal</keyword>
<gene>
    <name evidence="2" type="ORF">PX52LOC_03256</name>
</gene>
<keyword evidence="3" id="KW-1185">Reference proteome</keyword>
<dbReference type="EMBL" id="CP042425">
    <property type="protein sequence ID" value="QEL16312.1"/>
    <property type="molecule type" value="Genomic_DNA"/>
</dbReference>